<protein>
    <submittedName>
        <fullName evidence="1">Uncharacterized protein</fullName>
    </submittedName>
</protein>
<evidence type="ECO:0000313" key="1">
    <source>
        <dbReference type="EMBL" id="GIO49649.1"/>
    </source>
</evidence>
<reference evidence="1 2" key="1">
    <citation type="submission" date="2021-03" db="EMBL/GenBank/DDBJ databases">
        <title>Antimicrobial resistance genes in bacteria isolated from Japanese honey, and their potential for conferring macrolide and lincosamide resistance in the American foulbrood pathogen Paenibacillus larvae.</title>
        <authorList>
            <person name="Okamoto M."/>
            <person name="Kumagai M."/>
            <person name="Kanamori H."/>
            <person name="Takamatsu D."/>
        </authorList>
    </citation>
    <scope>NUCLEOTIDE SEQUENCE [LARGE SCALE GENOMIC DNA]</scope>
    <source>
        <strain evidence="1 2">J34TS1</strain>
    </source>
</reference>
<proteinExistence type="predicted"/>
<keyword evidence="2" id="KW-1185">Reference proteome</keyword>
<comment type="caution">
    <text evidence="1">The sequence shown here is derived from an EMBL/GenBank/DDBJ whole genome shotgun (WGS) entry which is preliminary data.</text>
</comment>
<gene>
    <name evidence="1" type="ORF">J34TS1_44140</name>
</gene>
<dbReference type="EMBL" id="BORT01000023">
    <property type="protein sequence ID" value="GIO49649.1"/>
    <property type="molecule type" value="Genomic_DNA"/>
</dbReference>
<accession>A0A919YFS3</accession>
<dbReference type="AlphaFoldDB" id="A0A919YFS3"/>
<name>A0A919YFS3_9BACL</name>
<dbReference type="Proteomes" id="UP000682811">
    <property type="component" value="Unassembled WGS sequence"/>
</dbReference>
<dbReference type="RefSeq" id="WP_120463246.1">
    <property type="nucleotide sequence ID" value="NZ_AP025343.1"/>
</dbReference>
<organism evidence="1 2">
    <name type="scientific">Paenibacillus azoreducens</name>
    <dbReference type="NCBI Taxonomy" id="116718"/>
    <lineage>
        <taxon>Bacteria</taxon>
        <taxon>Bacillati</taxon>
        <taxon>Bacillota</taxon>
        <taxon>Bacilli</taxon>
        <taxon>Bacillales</taxon>
        <taxon>Paenibacillaceae</taxon>
        <taxon>Paenibacillus</taxon>
    </lineage>
</organism>
<evidence type="ECO:0000313" key="2">
    <source>
        <dbReference type="Proteomes" id="UP000682811"/>
    </source>
</evidence>
<sequence length="136" mass="16097">MKLELKEKLFTRFPWSIPDKSDTMSPWTQYTFECGDGWYQILWDMFTEIEEVYKNNGIKIKLTVGQIKQKFGELRVYIHDALPEVNELIVKYQEISVKICEGCGIESSIQRRVHYWTTLCDDCYDKRIEEARVGLG</sequence>